<name>A0ABV4XAL0_9CYAN</name>
<proteinExistence type="predicted"/>
<feature type="compositionally biased region" description="Polar residues" evidence="1">
    <location>
        <begin position="1"/>
        <end position="16"/>
    </location>
</feature>
<evidence type="ECO:0000256" key="1">
    <source>
        <dbReference type="SAM" id="MobiDB-lite"/>
    </source>
</evidence>
<accession>A0ABV4XAL0</accession>
<dbReference type="Pfam" id="PF19247">
    <property type="entry name" value="DUF5895"/>
    <property type="match status" value="1"/>
</dbReference>
<protein>
    <submittedName>
        <fullName evidence="3">DUF5895 domain-containing protein</fullName>
    </submittedName>
</protein>
<sequence length="300" mass="33328">MPTKNSKTTEPVTATENAADETTIDPRLTQFIAAEFSGKLTTLAICQILNEKTPTSVGLFIKEKNLALIDWRGEEANYEHTFSSGTVEKGVLFKSPRMHILAKSDRYVQMRETGEIVANYETAEGRAKYEEINSDPKKPATLRSFYIIYLVDDNNCFLHSVPLVLSVHGVAAARFGEAYNQFKVQMEIAYAKAMGTGYRSLNDRFHCLTVFHPTFKPSLEPPNGDKKSWVAIPEMVAIPNQINPVGKFISLDKQEELWTLAGEAANFSKHLLKAADTLDEATTNVIAPQTVDTSAFAVDE</sequence>
<evidence type="ECO:0000313" key="4">
    <source>
        <dbReference type="Proteomes" id="UP001576774"/>
    </source>
</evidence>
<feature type="domain" description="DUF5895" evidence="2">
    <location>
        <begin position="31"/>
        <end position="182"/>
    </location>
</feature>
<evidence type="ECO:0000259" key="2">
    <source>
        <dbReference type="Pfam" id="PF19247"/>
    </source>
</evidence>
<dbReference type="InterPro" id="IPR045414">
    <property type="entry name" value="DUF5895"/>
</dbReference>
<feature type="region of interest" description="Disordered" evidence="1">
    <location>
        <begin position="1"/>
        <end position="20"/>
    </location>
</feature>
<organism evidence="3 4">
    <name type="scientific">Floridaenema aerugineum BLCC-F46</name>
    <dbReference type="NCBI Taxonomy" id="3153654"/>
    <lineage>
        <taxon>Bacteria</taxon>
        <taxon>Bacillati</taxon>
        <taxon>Cyanobacteriota</taxon>
        <taxon>Cyanophyceae</taxon>
        <taxon>Oscillatoriophycideae</taxon>
        <taxon>Aerosakkonematales</taxon>
        <taxon>Aerosakkonemataceae</taxon>
        <taxon>Floridanema</taxon>
        <taxon>Floridanema aerugineum</taxon>
    </lineage>
</organism>
<keyword evidence="4" id="KW-1185">Reference proteome</keyword>
<gene>
    <name evidence="3" type="ORF">ACE1CC_23480</name>
</gene>
<evidence type="ECO:0000313" key="3">
    <source>
        <dbReference type="EMBL" id="MFB2879826.1"/>
    </source>
</evidence>
<dbReference type="EMBL" id="JBHFNQ010000182">
    <property type="protein sequence ID" value="MFB2879826.1"/>
    <property type="molecule type" value="Genomic_DNA"/>
</dbReference>
<reference evidence="3 4" key="1">
    <citation type="submission" date="2024-09" db="EMBL/GenBank/DDBJ databases">
        <title>Floridaenema gen nov. (Aerosakkonemataceae, Aerosakkonematales ord. nov., Cyanobacteria) from benthic tropical and subtropical fresh waters, with the description of four new species.</title>
        <authorList>
            <person name="Moretto J.A."/>
            <person name="Berthold D.E."/>
            <person name="Lefler F.W."/>
            <person name="Huang I.-S."/>
            <person name="Laughinghouse H. IV."/>
        </authorList>
    </citation>
    <scope>NUCLEOTIDE SEQUENCE [LARGE SCALE GENOMIC DNA]</scope>
    <source>
        <strain evidence="3 4">BLCC-F46</strain>
    </source>
</reference>
<dbReference type="RefSeq" id="WP_413272860.1">
    <property type="nucleotide sequence ID" value="NZ_JBHFNQ010000182.1"/>
</dbReference>
<dbReference type="Proteomes" id="UP001576774">
    <property type="component" value="Unassembled WGS sequence"/>
</dbReference>
<comment type="caution">
    <text evidence="3">The sequence shown here is derived from an EMBL/GenBank/DDBJ whole genome shotgun (WGS) entry which is preliminary data.</text>
</comment>